<reference evidence="3" key="1">
    <citation type="submission" date="2017-05" db="EMBL/GenBank/DDBJ databases">
        <authorList>
            <person name="Varghese N."/>
            <person name="Submissions S."/>
        </authorList>
    </citation>
    <scope>NUCLEOTIDE SEQUENCE</scope>
    <source>
        <strain evidence="3">DSM 45262</strain>
    </source>
</reference>
<organism evidence="3 4">
    <name type="scientific">Laceyella tengchongensis</name>
    <dbReference type="NCBI Taxonomy" id="574699"/>
    <lineage>
        <taxon>Bacteria</taxon>
        <taxon>Bacillati</taxon>
        <taxon>Bacillota</taxon>
        <taxon>Bacilli</taxon>
        <taxon>Bacillales</taxon>
        <taxon>Thermoactinomycetaceae</taxon>
        <taxon>Laceyella</taxon>
    </lineage>
</organism>
<keyword evidence="2" id="KW-1133">Transmembrane helix</keyword>
<feature type="transmembrane region" description="Helical" evidence="2">
    <location>
        <begin position="63"/>
        <end position="84"/>
    </location>
</feature>
<accession>A0AA45WQM3</accession>
<evidence type="ECO:0000313" key="3">
    <source>
        <dbReference type="EMBL" id="SMP26749.1"/>
    </source>
</evidence>
<comment type="caution">
    <text evidence="3">The sequence shown here is derived from an EMBL/GenBank/DDBJ whole genome shotgun (WGS) entry which is preliminary data.</text>
</comment>
<evidence type="ECO:0000256" key="2">
    <source>
        <dbReference type="SAM" id="Phobius"/>
    </source>
</evidence>
<name>A0AA45WQM3_9BACL</name>
<keyword evidence="2" id="KW-0472">Membrane</keyword>
<feature type="region of interest" description="Disordered" evidence="1">
    <location>
        <begin position="1"/>
        <end position="20"/>
    </location>
</feature>
<protein>
    <submittedName>
        <fullName evidence="3">Uncharacterized protein</fullName>
    </submittedName>
</protein>
<dbReference type="RefSeq" id="WP_123827496.1">
    <property type="nucleotide sequence ID" value="NZ_FXTU01000005.1"/>
</dbReference>
<keyword evidence="2" id="KW-0812">Transmembrane</keyword>
<gene>
    <name evidence="3" type="ORF">SAMN06265361_105195</name>
</gene>
<dbReference type="EMBL" id="FXTU01000005">
    <property type="protein sequence ID" value="SMP26749.1"/>
    <property type="molecule type" value="Genomic_DNA"/>
</dbReference>
<keyword evidence="4" id="KW-1185">Reference proteome</keyword>
<proteinExistence type="predicted"/>
<dbReference type="AlphaFoldDB" id="A0AA45WQM3"/>
<evidence type="ECO:0000313" key="4">
    <source>
        <dbReference type="Proteomes" id="UP001157946"/>
    </source>
</evidence>
<evidence type="ECO:0000256" key="1">
    <source>
        <dbReference type="SAM" id="MobiDB-lite"/>
    </source>
</evidence>
<sequence length="86" mass="9871">MAVKRLQKAKSSQADSSDLRHEDAPYAYLIKLSRNIFEQMYETSYNDTYPNVGNGRGVLVIRWLLRLLCTLLLAIMGAVVYFGYHI</sequence>
<dbReference type="Proteomes" id="UP001157946">
    <property type="component" value="Unassembled WGS sequence"/>
</dbReference>